<dbReference type="RefSeq" id="WP_277866888.1">
    <property type="nucleotide sequence ID" value="NZ_JAKKUT010000002.1"/>
</dbReference>
<dbReference type="PANTHER" id="PTHR43668">
    <property type="entry name" value="ALLANTOINASE"/>
    <property type="match status" value="1"/>
</dbReference>
<dbReference type="InterPro" id="IPR011059">
    <property type="entry name" value="Metal-dep_hydrolase_composite"/>
</dbReference>
<feature type="domain" description="Dihydroorotase catalytic" evidence="2">
    <location>
        <begin position="54"/>
        <end position="159"/>
    </location>
</feature>
<sequence>MVVRLLQQVRILDPVNQRDVCGDVLLDDRSILAIAPHIDTYPDETYCQNAQGLILGPGLVDLYSHSGEPGYEYRETLASLVAAAAAGGFSRIHLLPDTQPAIDGPAVWQQIQAGLSQNAQNSRVQVGAWAGLTQNLGGTALNDLAELAASGIVGFSDSRGLTHWPLLQRALEYLQPFNRPVALWPFDSGLGGQGVMRQSPEAVALGLVEQGAIAETGPLAMILELAATVELPIHVMRLSTARSVEMMEQVYAQGQAPAFKPTASVSWLHLLLNTTDLGSYDPNLRLDPPLGTPRDQQALIAGVKSGAIAAIAIDHTPLTYEEKMVSFAEALPGAIGLELALPCLWQQLVTTEQLTALELWQALSTRPAEILGQTPAQLVPGQPSEVILFDPNPVWTVTADALHSHAQNTPFLGKTLQGKVVTHLLYDRPGD</sequence>
<evidence type="ECO:0000313" key="3">
    <source>
        <dbReference type="EMBL" id="MDG2991005.1"/>
    </source>
</evidence>
<dbReference type="CDD" id="cd01317">
    <property type="entry name" value="DHOase_IIa"/>
    <property type="match status" value="1"/>
</dbReference>
<dbReference type="SUPFAM" id="SSF51556">
    <property type="entry name" value="Metallo-dependent hydrolases"/>
    <property type="match status" value="1"/>
</dbReference>
<comment type="caution">
    <text evidence="3">The sequence shown here is derived from an EMBL/GenBank/DDBJ whole genome shotgun (WGS) entry which is preliminary data.</text>
</comment>
<dbReference type="InterPro" id="IPR032466">
    <property type="entry name" value="Metal_Hydrolase"/>
</dbReference>
<dbReference type="NCBIfam" id="TIGR00857">
    <property type="entry name" value="pyrC_multi"/>
    <property type="match status" value="1"/>
</dbReference>
<dbReference type="InterPro" id="IPR024403">
    <property type="entry name" value="DHOase_cat"/>
</dbReference>
<reference evidence="3" key="2">
    <citation type="submission" date="2022-01" db="EMBL/GenBank/DDBJ databases">
        <authorList>
            <person name="Zivanovic Y."/>
            <person name="Moreira D."/>
            <person name="Lopez-Garcia P."/>
        </authorList>
    </citation>
    <scope>NUCLEOTIDE SEQUENCE</scope>
    <source>
        <strain evidence="3">G9</strain>
    </source>
</reference>
<gene>
    <name evidence="3" type="ORF">L3556_08715</name>
</gene>
<name>A0ABT6EZK4_9SYNE</name>
<dbReference type="Gene3D" id="2.30.40.10">
    <property type="entry name" value="Urease, subunit C, domain 1"/>
    <property type="match status" value="1"/>
</dbReference>
<keyword evidence="3" id="KW-0378">Hydrolase</keyword>
<accession>A0ABT6EZK4</accession>
<evidence type="ECO:0000259" key="2">
    <source>
        <dbReference type="Pfam" id="PF12890"/>
    </source>
</evidence>
<keyword evidence="4" id="KW-1185">Reference proteome</keyword>
<dbReference type="EC" id="3.5.2.3" evidence="3"/>
<dbReference type="NCBIfam" id="NF005614">
    <property type="entry name" value="PRK07369.1"/>
    <property type="match status" value="1"/>
</dbReference>
<dbReference type="Gene3D" id="3.20.20.140">
    <property type="entry name" value="Metal-dependent hydrolases"/>
    <property type="match status" value="1"/>
</dbReference>
<protein>
    <submittedName>
        <fullName evidence="3">Dihydroorotase</fullName>
        <ecNumber evidence="3">3.5.2.3</ecNumber>
    </submittedName>
</protein>
<dbReference type="Proteomes" id="UP001154265">
    <property type="component" value="Unassembled WGS sequence"/>
</dbReference>
<dbReference type="InterPro" id="IPR004722">
    <property type="entry name" value="DHOase"/>
</dbReference>
<evidence type="ECO:0000313" key="4">
    <source>
        <dbReference type="Proteomes" id="UP001154265"/>
    </source>
</evidence>
<reference evidence="3" key="1">
    <citation type="journal article" date="2022" name="Genome Biol. Evol.">
        <title>A New Gene Family Diagnostic for Intracellular Biomineralization of Amorphous Ca Carbonates by Cyanobacteria.</title>
        <authorList>
            <person name="Benzerara K."/>
            <person name="Duprat E."/>
            <person name="Bitard-Feildel T."/>
            <person name="Caumes G."/>
            <person name="Cassier-Chauvat C."/>
            <person name="Chauvat F."/>
            <person name="Dezi M."/>
            <person name="Diop S.I."/>
            <person name="Gaschignard G."/>
            <person name="Gorgen S."/>
            <person name="Gugger M."/>
            <person name="Lopez-Garcia P."/>
            <person name="Millet M."/>
            <person name="Skouri-Panet F."/>
            <person name="Moreira D."/>
            <person name="Callebaut I."/>
        </authorList>
    </citation>
    <scope>NUCLEOTIDE SEQUENCE</scope>
    <source>
        <strain evidence="3">G9</strain>
    </source>
</reference>
<dbReference type="PANTHER" id="PTHR43668:SF2">
    <property type="entry name" value="ALLANTOINASE"/>
    <property type="match status" value="1"/>
</dbReference>
<organism evidence="3 4">
    <name type="scientific">Candidatus Synechococcus calcipolaris G9</name>
    <dbReference type="NCBI Taxonomy" id="1497997"/>
    <lineage>
        <taxon>Bacteria</taxon>
        <taxon>Bacillati</taxon>
        <taxon>Cyanobacteriota</taxon>
        <taxon>Cyanophyceae</taxon>
        <taxon>Synechococcales</taxon>
        <taxon>Synechococcaceae</taxon>
        <taxon>Synechococcus</taxon>
    </lineage>
</organism>
<proteinExistence type="predicted"/>
<dbReference type="SUPFAM" id="SSF51338">
    <property type="entry name" value="Composite domain of metallo-dependent hydrolases"/>
    <property type="match status" value="1"/>
</dbReference>
<dbReference type="GO" id="GO:0004151">
    <property type="term" value="F:dihydroorotase activity"/>
    <property type="evidence" value="ECO:0007669"/>
    <property type="project" value="UniProtKB-EC"/>
</dbReference>
<dbReference type="EMBL" id="JAKKUT010000002">
    <property type="protein sequence ID" value="MDG2991005.1"/>
    <property type="molecule type" value="Genomic_DNA"/>
</dbReference>
<dbReference type="Pfam" id="PF12890">
    <property type="entry name" value="DHOase"/>
    <property type="match status" value="1"/>
</dbReference>
<evidence type="ECO:0000256" key="1">
    <source>
        <dbReference type="ARBA" id="ARBA00022975"/>
    </source>
</evidence>
<dbReference type="InterPro" id="IPR050138">
    <property type="entry name" value="DHOase/Allantoinase_Hydrolase"/>
</dbReference>
<keyword evidence="1" id="KW-0665">Pyrimidine biosynthesis</keyword>